<feature type="transmembrane region" description="Helical" evidence="8">
    <location>
        <begin position="136"/>
        <end position="154"/>
    </location>
</feature>
<organism evidence="9 10">
    <name type="scientific">Rhizobium tropici</name>
    <dbReference type="NCBI Taxonomy" id="398"/>
    <lineage>
        <taxon>Bacteria</taxon>
        <taxon>Pseudomonadati</taxon>
        <taxon>Pseudomonadota</taxon>
        <taxon>Alphaproteobacteria</taxon>
        <taxon>Hyphomicrobiales</taxon>
        <taxon>Rhizobiaceae</taxon>
        <taxon>Rhizobium/Agrobacterium group</taxon>
        <taxon>Rhizobium</taxon>
    </lineage>
</organism>
<evidence type="ECO:0000256" key="6">
    <source>
        <dbReference type="ARBA" id="ARBA00022989"/>
    </source>
</evidence>
<dbReference type="EMBL" id="JACHBF010000003">
    <property type="protein sequence ID" value="MBB6491191.1"/>
    <property type="molecule type" value="Genomic_DNA"/>
</dbReference>
<proteinExistence type="inferred from homology"/>
<dbReference type="PANTHER" id="PTHR30269:SF37">
    <property type="entry name" value="MEMBRANE TRANSPORTER PROTEIN"/>
    <property type="match status" value="1"/>
</dbReference>
<dbReference type="PANTHER" id="PTHR30269">
    <property type="entry name" value="TRANSMEMBRANE PROTEIN YFCA"/>
    <property type="match status" value="1"/>
</dbReference>
<evidence type="ECO:0000256" key="4">
    <source>
        <dbReference type="ARBA" id="ARBA00022475"/>
    </source>
</evidence>
<gene>
    <name evidence="9" type="ORF">GGD45_001588</name>
</gene>
<name>A0ABR6QWH4_RHITR</name>
<keyword evidence="5 8" id="KW-0812">Transmembrane</keyword>
<evidence type="ECO:0000256" key="8">
    <source>
        <dbReference type="RuleBase" id="RU363041"/>
    </source>
</evidence>
<sequence>MDLGIFLPRLGGRECACVKTKGLRLHRGIPASARHLYFTEVNLILDSRSGKWGSKSSETPFVTGGNLGGRSTFTGVFLICFMKGAFGGGFSIVGIPLLSIVMDPVVAGGLLAPLFVAMDLYAFRYWTRSTWSRPDLVLLTPGLVLGIGIGYLLFRSLDHRAIAIIMAVTTLMFVGLWLFKGAEVAPRPRSTPKAISAGLASGVTTMVAHSGGPPLAMYLLPLGLSKEVYAGTTSMFFAVGNATKAVPWLLLTSPTADLWKLMGICLLAVPSGVSLGWRLHGALDQRQIYRACYALLVITAMKLLWDGIWGFVA</sequence>
<dbReference type="InterPro" id="IPR002781">
    <property type="entry name" value="TM_pro_TauE-like"/>
</dbReference>
<dbReference type="RefSeq" id="WP_015342188.1">
    <property type="nucleotide sequence ID" value="NZ_JAADZA010000038.1"/>
</dbReference>
<evidence type="ECO:0000256" key="2">
    <source>
        <dbReference type="ARBA" id="ARBA00009142"/>
    </source>
</evidence>
<reference evidence="9 10" key="1">
    <citation type="submission" date="2020-08" db="EMBL/GenBank/DDBJ databases">
        <title>Genomic Encyclopedia of Type Strains, Phase IV (KMG-V): Genome sequencing to study the core and pangenomes of soil and plant-associated prokaryotes.</title>
        <authorList>
            <person name="Whitman W."/>
        </authorList>
    </citation>
    <scope>NUCLEOTIDE SEQUENCE [LARGE SCALE GENOMIC DNA]</scope>
    <source>
        <strain evidence="9 10">SEMIA 4059</strain>
    </source>
</reference>
<dbReference type="Proteomes" id="UP000526625">
    <property type="component" value="Unassembled WGS sequence"/>
</dbReference>
<dbReference type="InterPro" id="IPR052017">
    <property type="entry name" value="TSUP"/>
</dbReference>
<keyword evidence="3" id="KW-0813">Transport</keyword>
<keyword evidence="4 8" id="KW-1003">Cell membrane</keyword>
<feature type="transmembrane region" description="Helical" evidence="8">
    <location>
        <begin position="291"/>
        <end position="312"/>
    </location>
</feature>
<protein>
    <recommendedName>
        <fullName evidence="8">Probable membrane transporter protein</fullName>
    </recommendedName>
</protein>
<keyword evidence="7 8" id="KW-0472">Membrane</keyword>
<comment type="subcellular location">
    <subcellularLocation>
        <location evidence="1 8">Cell membrane</location>
        <topology evidence="1 8">Multi-pass membrane protein</topology>
    </subcellularLocation>
</comment>
<accession>A0ABR6QWH4</accession>
<feature type="transmembrane region" description="Helical" evidence="8">
    <location>
        <begin position="258"/>
        <end position="279"/>
    </location>
</feature>
<evidence type="ECO:0000256" key="3">
    <source>
        <dbReference type="ARBA" id="ARBA00022448"/>
    </source>
</evidence>
<dbReference type="Pfam" id="PF01925">
    <property type="entry name" value="TauE"/>
    <property type="match status" value="1"/>
</dbReference>
<evidence type="ECO:0000313" key="9">
    <source>
        <dbReference type="EMBL" id="MBB6491191.1"/>
    </source>
</evidence>
<comment type="caution">
    <text evidence="9">The sequence shown here is derived from an EMBL/GenBank/DDBJ whole genome shotgun (WGS) entry which is preliminary data.</text>
</comment>
<keyword evidence="10" id="KW-1185">Reference proteome</keyword>
<evidence type="ECO:0000256" key="7">
    <source>
        <dbReference type="ARBA" id="ARBA00023136"/>
    </source>
</evidence>
<feature type="transmembrane region" description="Helical" evidence="8">
    <location>
        <begin position="105"/>
        <end position="124"/>
    </location>
</feature>
<feature type="transmembrane region" description="Helical" evidence="8">
    <location>
        <begin position="160"/>
        <end position="179"/>
    </location>
</feature>
<evidence type="ECO:0000313" key="10">
    <source>
        <dbReference type="Proteomes" id="UP000526625"/>
    </source>
</evidence>
<keyword evidence="6 8" id="KW-1133">Transmembrane helix</keyword>
<comment type="similarity">
    <text evidence="2 8">Belongs to the 4-toluene sulfonate uptake permease (TSUP) (TC 2.A.102) family.</text>
</comment>
<feature type="transmembrane region" description="Helical" evidence="8">
    <location>
        <begin position="76"/>
        <end position="99"/>
    </location>
</feature>
<evidence type="ECO:0000256" key="1">
    <source>
        <dbReference type="ARBA" id="ARBA00004651"/>
    </source>
</evidence>
<evidence type="ECO:0000256" key="5">
    <source>
        <dbReference type="ARBA" id="ARBA00022692"/>
    </source>
</evidence>